<dbReference type="GO" id="GO:0035658">
    <property type="term" value="C:Mon1-Ccz1 complex"/>
    <property type="evidence" value="ECO:0007669"/>
    <property type="project" value="InterPro"/>
</dbReference>
<proteinExistence type="predicted"/>
<dbReference type="Proteomes" id="UP001497623">
    <property type="component" value="Unassembled WGS sequence"/>
</dbReference>
<evidence type="ECO:0000256" key="1">
    <source>
        <dbReference type="SAM" id="MobiDB-lite"/>
    </source>
</evidence>
<keyword evidence="4" id="KW-1185">Reference proteome</keyword>
<sequence length="147" mass="16027">QPDIIIDARLGCMWQLGLCLDSLAKAQDDKVQLVDCLLRRNQAKQLVLMVVRSVVESGKLAPLSQIFDKINASYRQHLNSVLQAQMGDSVGGSSSASATNEVLGVVIEQADMYSAVLAPLMEAAEKDLNADTAKNKHSQQDQKDEMK</sequence>
<dbReference type="EMBL" id="CAXKWB010015971">
    <property type="protein sequence ID" value="CAL4114970.1"/>
    <property type="molecule type" value="Genomic_DNA"/>
</dbReference>
<gene>
    <name evidence="3" type="ORF">MNOR_LOCUS20559</name>
</gene>
<comment type="caution">
    <text evidence="3">The sequence shown here is derived from an EMBL/GenBank/DDBJ whole genome shotgun (WGS) entry which is preliminary data.</text>
</comment>
<name>A0AAV2R3Z1_MEGNR</name>
<feature type="domain" description="Mic1" evidence="2">
    <location>
        <begin position="40"/>
        <end position="124"/>
    </location>
</feature>
<reference evidence="3 4" key="1">
    <citation type="submission" date="2024-05" db="EMBL/GenBank/DDBJ databases">
        <authorList>
            <person name="Wallberg A."/>
        </authorList>
    </citation>
    <scope>NUCLEOTIDE SEQUENCE [LARGE SCALE GENOMIC DNA]</scope>
</reference>
<feature type="region of interest" description="Disordered" evidence="1">
    <location>
        <begin position="128"/>
        <end position="147"/>
    </location>
</feature>
<dbReference type="PANTHER" id="PTHR12897">
    <property type="entry name" value="COLON CANCER-ASSOCIATED PROTEIN MIC1"/>
    <property type="match status" value="1"/>
</dbReference>
<dbReference type="GO" id="GO:0005765">
    <property type="term" value="C:lysosomal membrane"/>
    <property type="evidence" value="ECO:0007669"/>
    <property type="project" value="TreeGrafter"/>
</dbReference>
<dbReference type="InterPro" id="IPR009755">
    <property type="entry name" value="RMC1_C"/>
</dbReference>
<feature type="non-terminal residue" evidence="3">
    <location>
        <position position="1"/>
    </location>
</feature>
<organism evidence="3 4">
    <name type="scientific">Meganyctiphanes norvegica</name>
    <name type="common">Northern krill</name>
    <name type="synonym">Thysanopoda norvegica</name>
    <dbReference type="NCBI Taxonomy" id="48144"/>
    <lineage>
        <taxon>Eukaryota</taxon>
        <taxon>Metazoa</taxon>
        <taxon>Ecdysozoa</taxon>
        <taxon>Arthropoda</taxon>
        <taxon>Crustacea</taxon>
        <taxon>Multicrustacea</taxon>
        <taxon>Malacostraca</taxon>
        <taxon>Eumalacostraca</taxon>
        <taxon>Eucarida</taxon>
        <taxon>Euphausiacea</taxon>
        <taxon>Euphausiidae</taxon>
        <taxon>Meganyctiphanes</taxon>
    </lineage>
</organism>
<dbReference type="Pfam" id="PF07035">
    <property type="entry name" value="RMC1_C"/>
    <property type="match status" value="1"/>
</dbReference>
<protein>
    <recommendedName>
        <fullName evidence="2">Mic1 domain-containing protein</fullName>
    </recommendedName>
</protein>
<dbReference type="AlphaFoldDB" id="A0AAV2R3Z1"/>
<dbReference type="GO" id="GO:0010506">
    <property type="term" value="P:regulation of autophagy"/>
    <property type="evidence" value="ECO:0007669"/>
    <property type="project" value="InterPro"/>
</dbReference>
<accession>A0AAV2R3Z1</accession>
<dbReference type="GO" id="GO:0031902">
    <property type="term" value="C:late endosome membrane"/>
    <property type="evidence" value="ECO:0007669"/>
    <property type="project" value="TreeGrafter"/>
</dbReference>
<feature type="non-terminal residue" evidence="3">
    <location>
        <position position="147"/>
    </location>
</feature>
<feature type="compositionally biased region" description="Basic and acidic residues" evidence="1">
    <location>
        <begin position="138"/>
        <end position="147"/>
    </location>
</feature>
<evidence type="ECO:0000259" key="2">
    <source>
        <dbReference type="Pfam" id="PF07035"/>
    </source>
</evidence>
<evidence type="ECO:0000313" key="3">
    <source>
        <dbReference type="EMBL" id="CAL4114970.1"/>
    </source>
</evidence>
<dbReference type="InterPro" id="IPR040371">
    <property type="entry name" value="RMC1"/>
</dbReference>
<evidence type="ECO:0000313" key="4">
    <source>
        <dbReference type="Proteomes" id="UP001497623"/>
    </source>
</evidence>
<dbReference type="PANTHER" id="PTHR12897:SF4">
    <property type="entry name" value="REGULATOR OF MON1-CCZ1 COMPLEX"/>
    <property type="match status" value="1"/>
</dbReference>